<accession>A0A381QRI3</accession>
<dbReference type="InterPro" id="IPR017657">
    <property type="entry name" value="L-lysine_6-transaminase"/>
</dbReference>
<protein>
    <recommendedName>
        <fullName evidence="8">L-lysine-epsilon aminotransferase</fullName>
        <ecNumber evidence="3">2.6.1.36</ecNumber>
    </recommendedName>
    <alternativeName>
        <fullName evidence="7">Lysine 6-aminotransferase</fullName>
    </alternativeName>
</protein>
<dbReference type="PIRSF" id="PIRSF000521">
    <property type="entry name" value="Transaminase_4ab_Lys_Orn"/>
    <property type="match status" value="1"/>
</dbReference>
<evidence type="ECO:0000256" key="1">
    <source>
        <dbReference type="ARBA" id="ARBA00001933"/>
    </source>
</evidence>
<dbReference type="EC" id="2.6.1.36" evidence="3"/>
<dbReference type="GO" id="GO:0009450">
    <property type="term" value="P:gamma-aminobutyric acid catabolic process"/>
    <property type="evidence" value="ECO:0007669"/>
    <property type="project" value="TreeGrafter"/>
</dbReference>
<dbReference type="InterPro" id="IPR015422">
    <property type="entry name" value="PyrdxlP-dep_Trfase_small"/>
</dbReference>
<dbReference type="SUPFAM" id="SSF53383">
    <property type="entry name" value="PLP-dependent transferases"/>
    <property type="match status" value="1"/>
</dbReference>
<dbReference type="InterPro" id="IPR015421">
    <property type="entry name" value="PyrdxlP-dep_Trfase_major"/>
</dbReference>
<dbReference type="GO" id="GO:0030170">
    <property type="term" value="F:pyridoxal phosphate binding"/>
    <property type="evidence" value="ECO:0007669"/>
    <property type="project" value="InterPro"/>
</dbReference>
<dbReference type="Pfam" id="PF00202">
    <property type="entry name" value="Aminotran_3"/>
    <property type="match status" value="1"/>
</dbReference>
<dbReference type="InterPro" id="IPR005814">
    <property type="entry name" value="Aminotrans_3"/>
</dbReference>
<evidence type="ECO:0000256" key="6">
    <source>
        <dbReference type="ARBA" id="ARBA00022898"/>
    </source>
</evidence>
<evidence type="ECO:0000256" key="3">
    <source>
        <dbReference type="ARBA" id="ARBA00013071"/>
    </source>
</evidence>
<keyword evidence="5" id="KW-0808">Transferase</keyword>
<sequence length="448" mass="50449">MQSSDIRKVIGNSILADGMSPIIDLEKSHGSWLVDKVTGKEYLDLFSMFASLSVGYNHPYVLEQSERLKIAAINKPTNSDVYSLELAEFMETFKRVAQPSYLPHAFFIEGGTLAVENALKVAFDWKRRKNLAKGSNVKGEKVIHFKECFHGRSGYTMSLTDSPDKRKTMYFPKFDWPRVTNPKITFPLEKNLDQVVALENQAFTEIKDAIFANPDNIASMIIEPIQGEGGDNHFRCEFFQKLREIANENDIMLIYDEVQTGIGVTGRMWAHQHFAAHECSDCCCGEDSSAKPDIIAFGKKTQVCGIAVSNRVEEVENHVFEESSRINSTWGGNLVDMVRLTIYLELIEKENLVEKAEKTGDYLLNCLYTLQKQYPNLVSNARGRGLYCAFDLPSGDKRDKLGALLLEEGSILLGSGHQSIRFRPHLNVTTEDIDFGIDCFKKALDKLG</sequence>
<dbReference type="NCBIfam" id="TIGR03251">
    <property type="entry name" value="LAT_fam"/>
    <property type="match status" value="1"/>
</dbReference>
<dbReference type="GO" id="GO:0017000">
    <property type="term" value="P:antibiotic biosynthetic process"/>
    <property type="evidence" value="ECO:0007669"/>
    <property type="project" value="InterPro"/>
</dbReference>
<dbReference type="CDD" id="cd00610">
    <property type="entry name" value="OAT_like"/>
    <property type="match status" value="1"/>
</dbReference>
<dbReference type="Gene3D" id="3.40.640.10">
    <property type="entry name" value="Type I PLP-dependent aspartate aminotransferase-like (Major domain)"/>
    <property type="match status" value="1"/>
</dbReference>
<keyword evidence="4" id="KW-0032">Aminotransferase</keyword>
<comment type="similarity">
    <text evidence="2">Belongs to the class-III pyridoxal-phosphate-dependent aminotransferase family.</text>
</comment>
<dbReference type="PANTHER" id="PTHR43206">
    <property type="entry name" value="AMINOTRANSFERASE"/>
    <property type="match status" value="1"/>
</dbReference>
<proteinExistence type="inferred from homology"/>
<evidence type="ECO:0000256" key="2">
    <source>
        <dbReference type="ARBA" id="ARBA00008954"/>
    </source>
</evidence>
<comment type="cofactor">
    <cofactor evidence="1">
        <name>pyridoxal 5'-phosphate</name>
        <dbReference type="ChEBI" id="CHEBI:597326"/>
    </cofactor>
</comment>
<name>A0A381QRI3_9ZZZZ</name>
<dbReference type="EMBL" id="UINC01001486">
    <property type="protein sequence ID" value="SUZ81992.1"/>
    <property type="molecule type" value="Genomic_DNA"/>
</dbReference>
<dbReference type="Gene3D" id="3.90.1150.10">
    <property type="entry name" value="Aspartate Aminotransferase, domain 1"/>
    <property type="match status" value="1"/>
</dbReference>
<evidence type="ECO:0000256" key="4">
    <source>
        <dbReference type="ARBA" id="ARBA00022576"/>
    </source>
</evidence>
<gene>
    <name evidence="9" type="ORF">METZ01_LOCUS34846</name>
</gene>
<dbReference type="PANTHER" id="PTHR43206:SF2">
    <property type="entry name" value="4-AMINOBUTYRATE AMINOTRANSFERASE GABT"/>
    <property type="match status" value="1"/>
</dbReference>
<dbReference type="AlphaFoldDB" id="A0A381QRI3"/>
<reference evidence="9" key="1">
    <citation type="submission" date="2018-05" db="EMBL/GenBank/DDBJ databases">
        <authorList>
            <person name="Lanie J.A."/>
            <person name="Ng W.-L."/>
            <person name="Kazmierczak K.M."/>
            <person name="Andrzejewski T.M."/>
            <person name="Davidsen T.M."/>
            <person name="Wayne K.J."/>
            <person name="Tettelin H."/>
            <person name="Glass J.I."/>
            <person name="Rusch D."/>
            <person name="Podicherti R."/>
            <person name="Tsui H.-C.T."/>
            <person name="Winkler M.E."/>
        </authorList>
    </citation>
    <scope>NUCLEOTIDE SEQUENCE</scope>
</reference>
<evidence type="ECO:0000256" key="5">
    <source>
        <dbReference type="ARBA" id="ARBA00022679"/>
    </source>
</evidence>
<evidence type="ECO:0000256" key="8">
    <source>
        <dbReference type="ARBA" id="ARBA00050040"/>
    </source>
</evidence>
<keyword evidence="6" id="KW-0663">Pyridoxal phosphate</keyword>
<evidence type="ECO:0000313" key="9">
    <source>
        <dbReference type="EMBL" id="SUZ81992.1"/>
    </source>
</evidence>
<evidence type="ECO:0000256" key="7">
    <source>
        <dbReference type="ARBA" id="ARBA00030921"/>
    </source>
</evidence>
<organism evidence="9">
    <name type="scientific">marine metagenome</name>
    <dbReference type="NCBI Taxonomy" id="408172"/>
    <lineage>
        <taxon>unclassified sequences</taxon>
        <taxon>metagenomes</taxon>
        <taxon>ecological metagenomes</taxon>
    </lineage>
</organism>
<dbReference type="GO" id="GO:0045484">
    <property type="term" value="F:L-lysine 6-transaminase activity"/>
    <property type="evidence" value="ECO:0007669"/>
    <property type="project" value="UniProtKB-EC"/>
</dbReference>
<dbReference type="InterPro" id="IPR015424">
    <property type="entry name" value="PyrdxlP-dep_Trfase"/>
</dbReference>